<feature type="domain" description="Ig-like" evidence="2">
    <location>
        <begin position="262"/>
        <end position="342"/>
    </location>
</feature>
<comment type="caution">
    <text evidence="3">The sequence shown here is derived from an EMBL/GenBank/DDBJ whole genome shotgun (WGS) entry which is preliminary data.</text>
</comment>
<dbReference type="SMART" id="SM00409">
    <property type="entry name" value="IG"/>
    <property type="match status" value="4"/>
</dbReference>
<evidence type="ECO:0000313" key="4">
    <source>
        <dbReference type="Proteomes" id="UP000524246"/>
    </source>
</evidence>
<accession>A0A7X9IKP3</accession>
<evidence type="ECO:0000313" key="3">
    <source>
        <dbReference type="EMBL" id="NMC63417.1"/>
    </source>
</evidence>
<evidence type="ECO:0000256" key="1">
    <source>
        <dbReference type="ARBA" id="ARBA00023319"/>
    </source>
</evidence>
<dbReference type="SMART" id="SM00408">
    <property type="entry name" value="IGc2"/>
    <property type="match status" value="3"/>
</dbReference>
<dbReference type="Gene3D" id="2.60.40.10">
    <property type="entry name" value="Immunoglobulins"/>
    <property type="match status" value="4"/>
</dbReference>
<keyword evidence="1" id="KW-0393">Immunoglobulin domain</keyword>
<dbReference type="EMBL" id="JAAZON010000436">
    <property type="protein sequence ID" value="NMC63417.1"/>
    <property type="molecule type" value="Genomic_DNA"/>
</dbReference>
<reference evidence="3 4" key="1">
    <citation type="journal article" date="2020" name="Biotechnol. Biofuels">
        <title>New insights from the biogas microbiome by comprehensive genome-resolved metagenomics of nearly 1600 species originating from multiple anaerobic digesters.</title>
        <authorList>
            <person name="Campanaro S."/>
            <person name="Treu L."/>
            <person name="Rodriguez-R L.M."/>
            <person name="Kovalovszki A."/>
            <person name="Ziels R.M."/>
            <person name="Maus I."/>
            <person name="Zhu X."/>
            <person name="Kougias P.G."/>
            <person name="Basile A."/>
            <person name="Luo G."/>
            <person name="Schluter A."/>
            <person name="Konstantinidis K.T."/>
            <person name="Angelidaki I."/>
        </authorList>
    </citation>
    <scope>NUCLEOTIDE SEQUENCE [LARGE SCALE GENOMIC DNA]</scope>
    <source>
        <strain evidence="3">AS27yjCOA_65</strain>
    </source>
</reference>
<feature type="non-terminal residue" evidence="3">
    <location>
        <position position="1"/>
    </location>
</feature>
<organism evidence="3 4">
    <name type="scientific">SAR324 cluster bacterium</name>
    <dbReference type="NCBI Taxonomy" id="2024889"/>
    <lineage>
        <taxon>Bacteria</taxon>
        <taxon>Deltaproteobacteria</taxon>
        <taxon>SAR324 cluster</taxon>
    </lineage>
</organism>
<dbReference type="PANTHER" id="PTHR10075">
    <property type="entry name" value="BASIGIN RELATED"/>
    <property type="match status" value="1"/>
</dbReference>
<feature type="domain" description="Ig-like" evidence="2">
    <location>
        <begin position="92"/>
        <end position="172"/>
    </location>
</feature>
<dbReference type="AlphaFoldDB" id="A0A7X9IKP3"/>
<feature type="domain" description="Ig-like" evidence="2">
    <location>
        <begin position="7"/>
        <end position="87"/>
    </location>
</feature>
<dbReference type="GO" id="GO:0007156">
    <property type="term" value="P:homophilic cell adhesion via plasma membrane adhesion molecules"/>
    <property type="evidence" value="ECO:0007669"/>
    <property type="project" value="TreeGrafter"/>
</dbReference>
<protein>
    <recommendedName>
        <fullName evidence="2">Ig-like domain-containing protein</fullName>
    </recommendedName>
</protein>
<evidence type="ECO:0000259" key="2">
    <source>
        <dbReference type="PROSITE" id="PS50835"/>
    </source>
</evidence>
<gene>
    <name evidence="3" type="ORF">GYA55_09660</name>
</gene>
<proteinExistence type="predicted"/>
<dbReference type="Proteomes" id="UP000524246">
    <property type="component" value="Unassembled WGS sequence"/>
</dbReference>
<dbReference type="InterPro" id="IPR003598">
    <property type="entry name" value="Ig_sub2"/>
</dbReference>
<dbReference type="PROSITE" id="PS50835">
    <property type="entry name" value="IG_LIKE"/>
    <property type="match status" value="4"/>
</dbReference>
<dbReference type="Pfam" id="PF13927">
    <property type="entry name" value="Ig_3"/>
    <property type="match status" value="3"/>
</dbReference>
<dbReference type="SUPFAM" id="SSF48726">
    <property type="entry name" value="Immunoglobulin"/>
    <property type="match status" value="4"/>
</dbReference>
<dbReference type="GO" id="GO:0098632">
    <property type="term" value="F:cell-cell adhesion mediator activity"/>
    <property type="evidence" value="ECO:0007669"/>
    <property type="project" value="TreeGrafter"/>
</dbReference>
<sequence length="359" mass="37266">LTVDYPPTIVSQPSSKSVTAGSSVTLSVSVTGKPAPTFQWKKNGTAISGANSSSYTFIAQSEDNGASYTCTATNYAGSVTSNAAVITVNIAPTITQQPVSKTVTLGESVTFSVIATGSSPLSYQWRKNGVAIGGATASAYSFTPQEADKGAKYSCVVSNAVGSVTSNDAVLTVNIPPSITTHPASKTVNVGSIATFTVVAKGDAPLSYQWQRDGVNISGATSDSYSITAAATDNDALFQCVVKNAYGSVTSQAAKLTVNAPPVITQQPVSLTVRDNSLYTFSVTALGAGTLSYQWQKNGVDITGATLHFFTGTATYQDNKSTFRCVVRNEFGEALSNEAVLTVRRAPIAPSELKIIEAK</sequence>
<dbReference type="InterPro" id="IPR036179">
    <property type="entry name" value="Ig-like_dom_sf"/>
</dbReference>
<feature type="domain" description="Ig-like" evidence="2">
    <location>
        <begin position="177"/>
        <end position="257"/>
    </location>
</feature>
<dbReference type="PANTHER" id="PTHR10075:SF100">
    <property type="entry name" value="FASCICLIN-2"/>
    <property type="match status" value="1"/>
</dbReference>
<dbReference type="InterPro" id="IPR013783">
    <property type="entry name" value="Ig-like_fold"/>
</dbReference>
<dbReference type="InterPro" id="IPR003599">
    <property type="entry name" value="Ig_sub"/>
</dbReference>
<dbReference type="InterPro" id="IPR007110">
    <property type="entry name" value="Ig-like_dom"/>
</dbReference>
<dbReference type="GO" id="GO:0005886">
    <property type="term" value="C:plasma membrane"/>
    <property type="evidence" value="ECO:0007669"/>
    <property type="project" value="TreeGrafter"/>
</dbReference>
<name>A0A7X9IKP3_9DELT</name>